<dbReference type="PROSITE" id="PS50931">
    <property type="entry name" value="HTH_LYSR"/>
    <property type="match status" value="1"/>
</dbReference>
<dbReference type="InterPro" id="IPR000847">
    <property type="entry name" value="LysR_HTH_N"/>
</dbReference>
<keyword evidence="2" id="KW-0805">Transcription regulation</keyword>
<dbReference type="InterPro" id="IPR036390">
    <property type="entry name" value="WH_DNA-bd_sf"/>
</dbReference>
<comment type="caution">
    <text evidence="6">The sequence shown here is derived from an EMBL/GenBank/DDBJ whole genome shotgun (WGS) entry which is preliminary data.</text>
</comment>
<dbReference type="InterPro" id="IPR036388">
    <property type="entry name" value="WH-like_DNA-bd_sf"/>
</dbReference>
<dbReference type="SUPFAM" id="SSF53850">
    <property type="entry name" value="Periplasmic binding protein-like II"/>
    <property type="match status" value="1"/>
</dbReference>
<organism evidence="6 7">
    <name type="scientific">Curvibacter microcysteis</name>
    <dbReference type="NCBI Taxonomy" id="3026419"/>
    <lineage>
        <taxon>Bacteria</taxon>
        <taxon>Pseudomonadati</taxon>
        <taxon>Pseudomonadota</taxon>
        <taxon>Betaproteobacteria</taxon>
        <taxon>Burkholderiales</taxon>
        <taxon>Comamonadaceae</taxon>
        <taxon>Curvibacter</taxon>
    </lineage>
</organism>
<dbReference type="Pfam" id="PF03466">
    <property type="entry name" value="LysR_substrate"/>
    <property type="match status" value="1"/>
</dbReference>
<keyword evidence="7" id="KW-1185">Reference proteome</keyword>
<proteinExistence type="inferred from homology"/>
<evidence type="ECO:0000256" key="3">
    <source>
        <dbReference type="ARBA" id="ARBA00023125"/>
    </source>
</evidence>
<accession>A0ABT5M9N8</accession>
<sequence>MNKINIDSVDLNLLKVLLALHEEGTASRAAIRLGVTQSAVSAALGRLRGLYGDPLFERTGRGLRPTPKAEELRPLIADALHKLRQSLALAQPNGATLAGRTVVLGLSDDHEMALGRRLIDRLQQAAPGLRLVLRQTHSGLAADMLMDRRIDLSLGSGTGSSRTLTRQVLGTGRYACVMDIAQAQAGALGLEDYLRRPHLLISSGGFVGVVDEALAAQGLSRRIEASTSHFAALPHLLCGSTSVATLPEHAARALASLGTLVCLPCPIELPHYSIELAWRSSSLRDPALQCLKDNLTEVVKTLTPLD</sequence>
<keyword evidence="3" id="KW-0238">DNA-binding</keyword>
<dbReference type="InterPro" id="IPR050389">
    <property type="entry name" value="LysR-type_TF"/>
</dbReference>
<dbReference type="Gene3D" id="3.40.190.10">
    <property type="entry name" value="Periplasmic binding protein-like II"/>
    <property type="match status" value="2"/>
</dbReference>
<dbReference type="Proteomes" id="UP001528672">
    <property type="component" value="Unassembled WGS sequence"/>
</dbReference>
<dbReference type="PANTHER" id="PTHR30118:SF15">
    <property type="entry name" value="TRANSCRIPTIONAL REGULATORY PROTEIN"/>
    <property type="match status" value="1"/>
</dbReference>
<evidence type="ECO:0000256" key="1">
    <source>
        <dbReference type="ARBA" id="ARBA00009437"/>
    </source>
</evidence>
<dbReference type="InterPro" id="IPR005119">
    <property type="entry name" value="LysR_subst-bd"/>
</dbReference>
<comment type="similarity">
    <text evidence="1">Belongs to the LysR transcriptional regulatory family.</text>
</comment>
<dbReference type="RefSeq" id="WP_273924824.1">
    <property type="nucleotide sequence ID" value="NZ_JAQSIO010000001.1"/>
</dbReference>
<dbReference type="CDD" id="cd08464">
    <property type="entry name" value="PBP2_DntR_like_2"/>
    <property type="match status" value="1"/>
</dbReference>
<reference evidence="6 7" key="1">
    <citation type="submission" date="2023-02" db="EMBL/GenBank/DDBJ databases">
        <title>Bacterial whole genome sequence for Curvibacter sp. HBC28.</title>
        <authorList>
            <person name="Le V."/>
            <person name="Ko S.-R."/>
            <person name="Ahn C.-Y."/>
            <person name="Oh H.-M."/>
        </authorList>
    </citation>
    <scope>NUCLEOTIDE SEQUENCE [LARGE SCALE GENOMIC DNA]</scope>
    <source>
        <strain evidence="6 7">HBC28</strain>
    </source>
</reference>
<dbReference type="PRINTS" id="PR00039">
    <property type="entry name" value="HTHLYSR"/>
</dbReference>
<evidence type="ECO:0000256" key="4">
    <source>
        <dbReference type="ARBA" id="ARBA00023163"/>
    </source>
</evidence>
<evidence type="ECO:0000259" key="5">
    <source>
        <dbReference type="PROSITE" id="PS50931"/>
    </source>
</evidence>
<dbReference type="Pfam" id="PF00126">
    <property type="entry name" value="HTH_1"/>
    <property type="match status" value="1"/>
</dbReference>
<evidence type="ECO:0000313" key="7">
    <source>
        <dbReference type="Proteomes" id="UP001528672"/>
    </source>
</evidence>
<name>A0ABT5M9N8_9BURK</name>
<evidence type="ECO:0000256" key="2">
    <source>
        <dbReference type="ARBA" id="ARBA00023015"/>
    </source>
</evidence>
<dbReference type="PANTHER" id="PTHR30118">
    <property type="entry name" value="HTH-TYPE TRANSCRIPTIONAL REGULATOR LEUO-RELATED"/>
    <property type="match status" value="1"/>
</dbReference>
<evidence type="ECO:0000313" key="6">
    <source>
        <dbReference type="EMBL" id="MDD0813296.1"/>
    </source>
</evidence>
<feature type="domain" description="HTH lysR-type" evidence="5">
    <location>
        <begin position="9"/>
        <end position="66"/>
    </location>
</feature>
<gene>
    <name evidence="6" type="ORF">PSQ39_01505</name>
</gene>
<dbReference type="EMBL" id="JAQSIO010000001">
    <property type="protein sequence ID" value="MDD0813296.1"/>
    <property type="molecule type" value="Genomic_DNA"/>
</dbReference>
<protein>
    <submittedName>
        <fullName evidence="6">LysR family transcriptional regulator</fullName>
    </submittedName>
</protein>
<keyword evidence="4" id="KW-0804">Transcription</keyword>
<dbReference type="Gene3D" id="1.10.10.10">
    <property type="entry name" value="Winged helix-like DNA-binding domain superfamily/Winged helix DNA-binding domain"/>
    <property type="match status" value="1"/>
</dbReference>
<dbReference type="SUPFAM" id="SSF46785">
    <property type="entry name" value="Winged helix' DNA-binding domain"/>
    <property type="match status" value="1"/>
</dbReference>